<dbReference type="GO" id="GO:0004016">
    <property type="term" value="F:adenylate cyclase activity"/>
    <property type="evidence" value="ECO:0007669"/>
    <property type="project" value="TreeGrafter"/>
</dbReference>
<dbReference type="EMBL" id="SZPZ01000007">
    <property type="protein sequence ID" value="TKK73627.1"/>
    <property type="molecule type" value="Genomic_DNA"/>
</dbReference>
<dbReference type="GO" id="GO:0003677">
    <property type="term" value="F:DNA binding"/>
    <property type="evidence" value="ECO:0007669"/>
    <property type="project" value="InterPro"/>
</dbReference>
<dbReference type="InterPro" id="IPR027417">
    <property type="entry name" value="P-loop_NTPase"/>
</dbReference>
<organism evidence="5 6">
    <name type="scientific">Kribbella jiaozuonensis</name>
    <dbReference type="NCBI Taxonomy" id="2575441"/>
    <lineage>
        <taxon>Bacteria</taxon>
        <taxon>Bacillati</taxon>
        <taxon>Actinomycetota</taxon>
        <taxon>Actinomycetes</taxon>
        <taxon>Propionibacteriales</taxon>
        <taxon>Kribbellaceae</taxon>
        <taxon>Kribbella</taxon>
    </lineage>
</organism>
<evidence type="ECO:0000313" key="6">
    <source>
        <dbReference type="Proteomes" id="UP000305836"/>
    </source>
</evidence>
<gene>
    <name evidence="5" type="ORF">FDA38_40800</name>
</gene>
<sequence>MSVRQRHSGANRHPMPISAGDPPTFRRASPIPGQAVYGGLNRSHTGLMLLLERDSALEALSQYAAQARAGEGRVVLISGEAGAGKTALLEQLRENLDEVSWVGGTCDGLITPRPLGPLFEIAEQLGGELLEACNRDAGRDELFAVLLRRLSAPGTPVVVAIEDLHWADESTLDLVRFLGRRIRTTRSLLLVTFRDDAIRSDEALRIALGGLAAERATRRVTVPALSAGAVATLAAGSGLAAEDVYRLSGGNAFFVQEIVQSASELPASARDAVLARVARLSESARAVLDVVAVAGYRVDVGLLESLDTPVRDLDELVVAGALVSESRSLRFRHELNRRAVESEIPVYRKAAIHALLLAALERAGADEAVLASHADGAGDRDAVLRYAPAAGERAAELGAHREAVEHFRAALRFADQVEPRTAADLYSRLATEASVVERWELALDAGQRALELWTAVADPPRQSDAMRALSATMWRLCRGPESTELAVAAVEVGTTPERAYAHLAQLKSHYGEIEEATALLRQAGDLPDLRSEVANTAAVVAWMSGAEWMPLMTSALQIAIGQGAREQTARAYANLCTALCDFGRYAEAESYYAQGAAFCEETGMIRLGLSLRATLGEILLGVGRWDEAVDVCREVLASGASPLNRLSAAIVLGRILARRGDGDPWPYLDEAVTSADATGRPDLIGLTRCARAEAHWLAGNPDKALQDIAVGSTHIDRAHGWIQGQLATWQARLDVTVTPTRLPEPHACSISGDFERAAELWDGIGSSYDAALALLDSGSEQGMREALSRFDTGGASAAAMLTRRRMRRLGLRGIPSGAHQSTRSDAAGMTRREREVMTMVAAGQSNATISAQLVISPRTVEHHVAAVLAKLGVGSRTLVEAEARRRGLLEN</sequence>
<dbReference type="InterPro" id="IPR019734">
    <property type="entry name" value="TPR_rpt"/>
</dbReference>
<accession>A0A4U3LHT8</accession>
<keyword evidence="1" id="KW-0547">Nucleotide-binding</keyword>
<keyword evidence="6" id="KW-1185">Reference proteome</keyword>
<evidence type="ECO:0000256" key="1">
    <source>
        <dbReference type="ARBA" id="ARBA00022741"/>
    </source>
</evidence>
<name>A0A4U3LHT8_9ACTN</name>
<evidence type="ECO:0000256" key="3">
    <source>
        <dbReference type="SAM" id="MobiDB-lite"/>
    </source>
</evidence>
<comment type="caution">
    <text evidence="5">The sequence shown here is derived from an EMBL/GenBank/DDBJ whole genome shotgun (WGS) entry which is preliminary data.</text>
</comment>
<dbReference type="SUPFAM" id="SSF48452">
    <property type="entry name" value="TPR-like"/>
    <property type="match status" value="2"/>
</dbReference>
<evidence type="ECO:0000313" key="5">
    <source>
        <dbReference type="EMBL" id="TKK73627.1"/>
    </source>
</evidence>
<evidence type="ECO:0000259" key="4">
    <source>
        <dbReference type="PROSITE" id="PS50043"/>
    </source>
</evidence>
<dbReference type="PROSITE" id="PS50043">
    <property type="entry name" value="HTH_LUXR_2"/>
    <property type="match status" value="1"/>
</dbReference>
<dbReference type="InterPro" id="IPR000792">
    <property type="entry name" value="Tscrpt_reg_LuxR_C"/>
</dbReference>
<feature type="region of interest" description="Disordered" evidence="3">
    <location>
        <begin position="1"/>
        <end position="30"/>
    </location>
</feature>
<dbReference type="SMART" id="SM00421">
    <property type="entry name" value="HTH_LUXR"/>
    <property type="match status" value="1"/>
</dbReference>
<dbReference type="InterPro" id="IPR041664">
    <property type="entry name" value="AAA_16"/>
</dbReference>
<feature type="domain" description="HTH luxR-type" evidence="4">
    <location>
        <begin position="822"/>
        <end position="887"/>
    </location>
</feature>
<proteinExistence type="predicted"/>
<dbReference type="Proteomes" id="UP000305836">
    <property type="component" value="Unassembled WGS sequence"/>
</dbReference>
<dbReference type="GO" id="GO:0006355">
    <property type="term" value="P:regulation of DNA-templated transcription"/>
    <property type="evidence" value="ECO:0007669"/>
    <property type="project" value="InterPro"/>
</dbReference>
<dbReference type="AlphaFoldDB" id="A0A4U3LHT8"/>
<dbReference type="SUPFAM" id="SSF46894">
    <property type="entry name" value="C-terminal effector domain of the bipartite response regulators"/>
    <property type="match status" value="1"/>
</dbReference>
<dbReference type="PANTHER" id="PTHR16305">
    <property type="entry name" value="TESTICULAR SOLUBLE ADENYLYL CYCLASE"/>
    <property type="match status" value="1"/>
</dbReference>
<dbReference type="PANTHER" id="PTHR16305:SF35">
    <property type="entry name" value="TRANSCRIPTIONAL ACTIVATOR DOMAIN"/>
    <property type="match status" value="1"/>
</dbReference>
<reference evidence="5 6" key="1">
    <citation type="submission" date="2019-04" db="EMBL/GenBank/DDBJ databases">
        <title>Kribbella sp. NEAU-THZ 27 nov., a novel actinomycete isolated from soil.</title>
        <authorList>
            <person name="Duan L."/>
        </authorList>
    </citation>
    <scope>NUCLEOTIDE SEQUENCE [LARGE SCALE GENOMIC DNA]</scope>
    <source>
        <strain evidence="6">NEAU-THZ27</strain>
    </source>
</reference>
<dbReference type="InterPro" id="IPR016032">
    <property type="entry name" value="Sig_transdc_resp-reg_C-effctor"/>
</dbReference>
<dbReference type="Pfam" id="PF00196">
    <property type="entry name" value="GerE"/>
    <property type="match status" value="1"/>
</dbReference>
<evidence type="ECO:0000256" key="2">
    <source>
        <dbReference type="ARBA" id="ARBA00022840"/>
    </source>
</evidence>
<dbReference type="GO" id="GO:0005524">
    <property type="term" value="F:ATP binding"/>
    <property type="evidence" value="ECO:0007669"/>
    <property type="project" value="UniProtKB-KW"/>
</dbReference>
<dbReference type="CDD" id="cd06170">
    <property type="entry name" value="LuxR_C_like"/>
    <property type="match status" value="1"/>
</dbReference>
<dbReference type="GO" id="GO:0005737">
    <property type="term" value="C:cytoplasm"/>
    <property type="evidence" value="ECO:0007669"/>
    <property type="project" value="TreeGrafter"/>
</dbReference>
<dbReference type="Gene3D" id="1.10.10.10">
    <property type="entry name" value="Winged helix-like DNA-binding domain superfamily/Winged helix DNA-binding domain"/>
    <property type="match status" value="1"/>
</dbReference>
<dbReference type="InterPro" id="IPR011990">
    <property type="entry name" value="TPR-like_helical_dom_sf"/>
</dbReference>
<dbReference type="PROSITE" id="PS00622">
    <property type="entry name" value="HTH_LUXR_1"/>
    <property type="match status" value="1"/>
</dbReference>
<dbReference type="Gene3D" id="3.40.50.300">
    <property type="entry name" value="P-loop containing nucleotide triphosphate hydrolases"/>
    <property type="match status" value="1"/>
</dbReference>
<dbReference type="SUPFAM" id="SSF52540">
    <property type="entry name" value="P-loop containing nucleoside triphosphate hydrolases"/>
    <property type="match status" value="1"/>
</dbReference>
<keyword evidence="2" id="KW-0067">ATP-binding</keyword>
<dbReference type="OrthoDB" id="3795727at2"/>
<feature type="compositionally biased region" description="Basic residues" evidence="3">
    <location>
        <begin position="1"/>
        <end position="10"/>
    </location>
</feature>
<dbReference type="Gene3D" id="1.25.40.10">
    <property type="entry name" value="Tetratricopeptide repeat domain"/>
    <property type="match status" value="2"/>
</dbReference>
<dbReference type="PRINTS" id="PR00038">
    <property type="entry name" value="HTHLUXR"/>
</dbReference>
<dbReference type="SMART" id="SM00028">
    <property type="entry name" value="TPR"/>
    <property type="match status" value="3"/>
</dbReference>
<dbReference type="InterPro" id="IPR036388">
    <property type="entry name" value="WH-like_DNA-bd_sf"/>
</dbReference>
<dbReference type="Pfam" id="PF13191">
    <property type="entry name" value="AAA_16"/>
    <property type="match status" value="1"/>
</dbReference>
<protein>
    <recommendedName>
        <fullName evidence="4">HTH luxR-type domain-containing protein</fullName>
    </recommendedName>
</protein>